<dbReference type="GeneID" id="55610273"/>
<sequence>MQPKKSDPNCRTEIIDLISDQAFIVIHTSDDDCTTMMIPQYTIETYMEPGDKIKCICGRLS</sequence>
<dbReference type="EMBL" id="MH590597">
    <property type="protein sequence ID" value="AXH69766.1"/>
    <property type="molecule type" value="Genomic_DNA"/>
</dbReference>
<accession>A0A345MGT5</accession>
<gene>
    <name evidence="2" type="primary">285</name>
    <name evidence="1" type="synonym">22</name>
    <name evidence="1" type="ORF">SEA_LUKECAGE_22</name>
    <name evidence="2" type="ORF">SEA_LUKECAGE_285</name>
</gene>
<evidence type="ECO:0000313" key="2">
    <source>
        <dbReference type="EMBL" id="AXH69766.1"/>
    </source>
</evidence>
<dbReference type="Proteomes" id="UP000259834">
    <property type="component" value="Segment"/>
</dbReference>
<evidence type="ECO:0000313" key="3">
    <source>
        <dbReference type="Proteomes" id="UP000259834"/>
    </source>
</evidence>
<dbReference type="KEGG" id="vg:55610273"/>
<organism evidence="2 3">
    <name type="scientific">Streptomyces phage LukeCage</name>
    <dbReference type="NCBI Taxonomy" id="2283304"/>
    <lineage>
        <taxon>Viruses</taxon>
        <taxon>Duplodnaviria</taxon>
        <taxon>Heunggongvirae</taxon>
        <taxon>Uroviricota</taxon>
        <taxon>Caudoviricetes</taxon>
        <taxon>Stanwilliamsviridae</taxon>
        <taxon>Boydwoodruffvirinae</taxon>
        <taxon>Karimacvirus</taxon>
        <taxon>Karimacvirus lukecage</taxon>
        <taxon>Streptomyces virus LukeCage</taxon>
    </lineage>
</organism>
<evidence type="ECO:0000313" key="1">
    <source>
        <dbReference type="EMBL" id="AXH69549.1"/>
    </source>
</evidence>
<reference evidence="2 3" key="1">
    <citation type="submission" date="2018-07" db="EMBL/GenBank/DDBJ databases">
        <authorList>
            <person name="Gillick B.D."/>
            <person name="Moore J."/>
            <person name="Davilla D."/>
            <person name="Asghedom D."/>
            <person name="Smith B.R."/>
            <person name="Klug H."/>
            <person name="Hughes L.E."/>
            <person name="Garlena R.A."/>
            <person name="Russell D.A."/>
            <person name="Pope W.H."/>
            <person name="Jacobs-Sera D."/>
            <person name="Hatfull G.F."/>
        </authorList>
    </citation>
    <scope>NUCLEOTIDE SEQUENCE [LARGE SCALE GENOMIC DNA]</scope>
</reference>
<name>A0A345MGT5_9CAUD</name>
<dbReference type="RefSeq" id="YP_009840168.1">
    <property type="nucleotide sequence ID" value="NC_048723.1"/>
</dbReference>
<protein>
    <submittedName>
        <fullName evidence="2">Uncharacterized protein</fullName>
    </submittedName>
</protein>
<keyword evidence="3" id="KW-1185">Reference proteome</keyword>
<dbReference type="EMBL" id="MH590597">
    <property type="protein sequence ID" value="AXH69549.1"/>
    <property type="molecule type" value="Genomic_DNA"/>
</dbReference>
<proteinExistence type="predicted"/>